<dbReference type="OrthoDB" id="9793973at2"/>
<evidence type="ECO:0000256" key="2">
    <source>
        <dbReference type="ARBA" id="ARBA00022485"/>
    </source>
</evidence>
<dbReference type="RefSeq" id="WP_072757692.1">
    <property type="nucleotide sequence ID" value="NZ_FRDJ01000001.1"/>
</dbReference>
<feature type="active site" description="S-methylcysteine intermediate" evidence="13">
    <location>
        <position position="336"/>
    </location>
</feature>
<dbReference type="HAMAP" id="MF_01849">
    <property type="entry name" value="RNA_methyltr_RlmN"/>
    <property type="match status" value="1"/>
</dbReference>
<dbReference type="GO" id="GO:0019843">
    <property type="term" value="F:rRNA binding"/>
    <property type="evidence" value="ECO:0007669"/>
    <property type="project" value="UniProtKB-UniRule"/>
</dbReference>
<evidence type="ECO:0000256" key="1">
    <source>
        <dbReference type="ARBA" id="ARBA00004496"/>
    </source>
</evidence>
<keyword evidence="6 13" id="KW-0808">Transferase</keyword>
<feature type="binding site" evidence="13">
    <location>
        <position position="119"/>
    </location>
    <ligand>
        <name>[4Fe-4S] cluster</name>
        <dbReference type="ChEBI" id="CHEBI:49883"/>
        <note>4Fe-4S-S-AdoMet</note>
    </ligand>
</feature>
<dbReference type="PROSITE" id="PS51918">
    <property type="entry name" value="RADICAL_SAM"/>
    <property type="match status" value="1"/>
</dbReference>
<dbReference type="InterPro" id="IPR006638">
    <property type="entry name" value="Elp3/MiaA/NifB-like_rSAM"/>
</dbReference>
<evidence type="ECO:0000256" key="10">
    <source>
        <dbReference type="ARBA" id="ARBA00023004"/>
    </source>
</evidence>
<dbReference type="GO" id="GO:0046872">
    <property type="term" value="F:metal ion binding"/>
    <property type="evidence" value="ECO:0007669"/>
    <property type="project" value="UniProtKB-KW"/>
</dbReference>
<evidence type="ECO:0000256" key="4">
    <source>
        <dbReference type="ARBA" id="ARBA00022552"/>
    </source>
</evidence>
<dbReference type="InterPro" id="IPR007197">
    <property type="entry name" value="rSAM"/>
</dbReference>
<evidence type="ECO:0000256" key="9">
    <source>
        <dbReference type="ARBA" id="ARBA00022723"/>
    </source>
</evidence>
<dbReference type="EMBL" id="FRDJ01000001">
    <property type="protein sequence ID" value="SHN51647.1"/>
    <property type="molecule type" value="Genomic_DNA"/>
</dbReference>
<feature type="binding site" evidence="13">
    <location>
        <position position="116"/>
    </location>
    <ligand>
        <name>[4Fe-4S] cluster</name>
        <dbReference type="ChEBI" id="CHEBI:49883"/>
        <note>4Fe-4S-S-AdoMet</note>
    </ligand>
</feature>
<evidence type="ECO:0000256" key="6">
    <source>
        <dbReference type="ARBA" id="ARBA00022679"/>
    </source>
</evidence>
<feature type="active site" description="Proton acceptor" evidence="13">
    <location>
        <position position="92"/>
    </location>
</feature>
<dbReference type="STRING" id="1121883.SAMN02745226_00367"/>
<dbReference type="SMART" id="SM00729">
    <property type="entry name" value="Elp3"/>
    <property type="match status" value="1"/>
</dbReference>
<dbReference type="InterPro" id="IPR013785">
    <property type="entry name" value="Aldolase_TIM"/>
</dbReference>
<dbReference type="PANTHER" id="PTHR30544:SF5">
    <property type="entry name" value="RADICAL SAM CORE DOMAIN-CONTAINING PROTEIN"/>
    <property type="match status" value="1"/>
</dbReference>
<dbReference type="InterPro" id="IPR027492">
    <property type="entry name" value="RNA_MTrfase_RlmN"/>
</dbReference>
<dbReference type="SFLD" id="SFLDG01062">
    <property type="entry name" value="methyltransferase_(Class_A)"/>
    <property type="match status" value="1"/>
</dbReference>
<dbReference type="InterPro" id="IPR048641">
    <property type="entry name" value="RlmN_N"/>
</dbReference>
<comment type="catalytic activity">
    <reaction evidence="13">
        <text>adenosine(2503) in 23S rRNA + 2 reduced [2Fe-2S]-[ferredoxin] + 2 S-adenosyl-L-methionine = 2-methyladenosine(2503) in 23S rRNA + 5'-deoxyadenosine + L-methionine + 2 oxidized [2Fe-2S]-[ferredoxin] + S-adenosyl-L-homocysteine</text>
        <dbReference type="Rhea" id="RHEA:42916"/>
        <dbReference type="Rhea" id="RHEA-COMP:10000"/>
        <dbReference type="Rhea" id="RHEA-COMP:10001"/>
        <dbReference type="Rhea" id="RHEA-COMP:10152"/>
        <dbReference type="Rhea" id="RHEA-COMP:10282"/>
        <dbReference type="ChEBI" id="CHEBI:17319"/>
        <dbReference type="ChEBI" id="CHEBI:33737"/>
        <dbReference type="ChEBI" id="CHEBI:33738"/>
        <dbReference type="ChEBI" id="CHEBI:57844"/>
        <dbReference type="ChEBI" id="CHEBI:57856"/>
        <dbReference type="ChEBI" id="CHEBI:59789"/>
        <dbReference type="ChEBI" id="CHEBI:74411"/>
        <dbReference type="ChEBI" id="CHEBI:74497"/>
        <dbReference type="EC" id="2.1.1.192"/>
    </reaction>
</comment>
<evidence type="ECO:0000256" key="12">
    <source>
        <dbReference type="ARBA" id="ARBA00023157"/>
    </source>
</evidence>
<feature type="binding site" evidence="13">
    <location>
        <begin position="214"/>
        <end position="216"/>
    </location>
    <ligand>
        <name>S-adenosyl-L-methionine</name>
        <dbReference type="ChEBI" id="CHEBI:59789"/>
    </ligand>
</feature>
<dbReference type="CDD" id="cd01335">
    <property type="entry name" value="Radical_SAM"/>
    <property type="match status" value="1"/>
</dbReference>
<keyword evidence="3 13" id="KW-0963">Cytoplasm</keyword>
<evidence type="ECO:0000256" key="11">
    <source>
        <dbReference type="ARBA" id="ARBA00023014"/>
    </source>
</evidence>
<dbReference type="GO" id="GO:0070040">
    <property type="term" value="F:rRNA (adenine(2503)-C2-)-methyltransferase activity"/>
    <property type="evidence" value="ECO:0007669"/>
    <property type="project" value="UniProtKB-UniRule"/>
</dbReference>
<evidence type="ECO:0000313" key="16">
    <source>
        <dbReference type="Proteomes" id="UP000184207"/>
    </source>
</evidence>
<dbReference type="GO" id="GO:0030488">
    <property type="term" value="P:tRNA methylation"/>
    <property type="evidence" value="ECO:0007669"/>
    <property type="project" value="UniProtKB-UniRule"/>
</dbReference>
<evidence type="ECO:0000313" key="15">
    <source>
        <dbReference type="EMBL" id="SHN51647.1"/>
    </source>
</evidence>
<feature type="domain" description="Radical SAM core" evidence="14">
    <location>
        <begin position="98"/>
        <end position="331"/>
    </location>
</feature>
<dbReference type="SUPFAM" id="SSF102114">
    <property type="entry name" value="Radical SAM enzymes"/>
    <property type="match status" value="1"/>
</dbReference>
<evidence type="ECO:0000256" key="8">
    <source>
        <dbReference type="ARBA" id="ARBA00022694"/>
    </source>
</evidence>
<dbReference type="Pfam" id="PF21016">
    <property type="entry name" value="RlmN_N"/>
    <property type="match status" value="1"/>
</dbReference>
<keyword evidence="5 13" id="KW-0489">Methyltransferase</keyword>
<keyword evidence="11 13" id="KW-0411">Iron-sulfur</keyword>
<keyword evidence="12 13" id="KW-1015">Disulfide bond</keyword>
<dbReference type="PANTHER" id="PTHR30544">
    <property type="entry name" value="23S RRNA METHYLTRANSFERASE"/>
    <property type="match status" value="1"/>
</dbReference>
<keyword evidence="2 13" id="KW-0004">4Fe-4S</keyword>
<dbReference type="Pfam" id="PF04055">
    <property type="entry name" value="Radical_SAM"/>
    <property type="match status" value="1"/>
</dbReference>
<comment type="miscellaneous">
    <text evidence="13">Reaction proceeds by a ping-pong mechanism involving intermediate methylation of a conserved cysteine residue.</text>
</comment>
<feature type="binding site" evidence="13">
    <location>
        <position position="290"/>
    </location>
    <ligand>
        <name>S-adenosyl-L-methionine</name>
        <dbReference type="ChEBI" id="CHEBI:59789"/>
    </ligand>
</feature>
<evidence type="ECO:0000256" key="7">
    <source>
        <dbReference type="ARBA" id="ARBA00022691"/>
    </source>
</evidence>
<keyword evidence="7 13" id="KW-0949">S-adenosyl-L-methionine</keyword>
<dbReference type="Gene3D" id="1.10.150.530">
    <property type="match status" value="1"/>
</dbReference>
<protein>
    <recommendedName>
        <fullName evidence="13">Probable dual-specificity RNA methyltransferase RlmN</fullName>
        <ecNumber evidence="13">2.1.1.192</ecNumber>
    </recommendedName>
    <alternativeName>
        <fullName evidence="13">23S rRNA (adenine(2503)-C(2))-methyltransferase</fullName>
    </alternativeName>
    <alternativeName>
        <fullName evidence="13">23S rRNA m2A2503 methyltransferase</fullName>
    </alternativeName>
    <alternativeName>
        <fullName evidence="13">Ribosomal RNA large subunit methyltransferase N</fullName>
    </alternativeName>
    <alternativeName>
        <fullName evidence="13">tRNA (adenine(37)-C(2))-methyltransferase</fullName>
    </alternativeName>
    <alternativeName>
        <fullName evidence="13">tRNA m2A37 methyltransferase</fullName>
    </alternativeName>
</protein>
<dbReference type="GO" id="GO:0000049">
    <property type="term" value="F:tRNA binding"/>
    <property type="evidence" value="ECO:0007669"/>
    <property type="project" value="UniProtKB-UniRule"/>
</dbReference>
<evidence type="ECO:0000256" key="5">
    <source>
        <dbReference type="ARBA" id="ARBA00022603"/>
    </source>
</evidence>
<organism evidence="15 16">
    <name type="scientific">Fervidobacterium gondwanense DSM 13020</name>
    <dbReference type="NCBI Taxonomy" id="1121883"/>
    <lineage>
        <taxon>Bacteria</taxon>
        <taxon>Thermotogati</taxon>
        <taxon>Thermotogota</taxon>
        <taxon>Thermotogae</taxon>
        <taxon>Thermotogales</taxon>
        <taxon>Fervidobacteriaceae</taxon>
        <taxon>Fervidobacterium</taxon>
    </lineage>
</organism>
<dbReference type="Gene3D" id="3.20.20.70">
    <property type="entry name" value="Aldolase class I"/>
    <property type="match status" value="1"/>
</dbReference>
<dbReference type="FunFam" id="3.20.20.70:FF:000014">
    <property type="entry name" value="Probable dual-specificity RNA methyltransferase RlmN"/>
    <property type="match status" value="1"/>
</dbReference>
<feature type="binding site" evidence="13">
    <location>
        <begin position="159"/>
        <end position="160"/>
    </location>
    <ligand>
        <name>S-adenosyl-L-methionine</name>
        <dbReference type="ChEBI" id="CHEBI:59789"/>
    </ligand>
</feature>
<dbReference type="SFLD" id="SFLDF00275">
    <property type="entry name" value="adenosine_C2_methyltransferase"/>
    <property type="match status" value="1"/>
</dbReference>
<comment type="subcellular location">
    <subcellularLocation>
        <location evidence="1 13">Cytoplasm</location>
    </subcellularLocation>
</comment>
<dbReference type="GO" id="GO:0051539">
    <property type="term" value="F:4 iron, 4 sulfur cluster binding"/>
    <property type="evidence" value="ECO:0007669"/>
    <property type="project" value="UniProtKB-UniRule"/>
</dbReference>
<comment type="catalytic activity">
    <reaction evidence="13">
        <text>adenosine(37) in tRNA + 2 reduced [2Fe-2S]-[ferredoxin] + 2 S-adenosyl-L-methionine = 2-methyladenosine(37) in tRNA + 5'-deoxyadenosine + L-methionine + 2 oxidized [2Fe-2S]-[ferredoxin] + S-adenosyl-L-homocysteine</text>
        <dbReference type="Rhea" id="RHEA:43332"/>
        <dbReference type="Rhea" id="RHEA-COMP:10000"/>
        <dbReference type="Rhea" id="RHEA-COMP:10001"/>
        <dbReference type="Rhea" id="RHEA-COMP:10162"/>
        <dbReference type="Rhea" id="RHEA-COMP:10485"/>
        <dbReference type="ChEBI" id="CHEBI:17319"/>
        <dbReference type="ChEBI" id="CHEBI:33737"/>
        <dbReference type="ChEBI" id="CHEBI:33738"/>
        <dbReference type="ChEBI" id="CHEBI:57844"/>
        <dbReference type="ChEBI" id="CHEBI:57856"/>
        <dbReference type="ChEBI" id="CHEBI:59789"/>
        <dbReference type="ChEBI" id="CHEBI:74411"/>
        <dbReference type="ChEBI" id="CHEBI:74497"/>
        <dbReference type="EC" id="2.1.1.192"/>
    </reaction>
</comment>
<accession>A0A1M7RZ71</accession>
<dbReference type="InterPro" id="IPR040072">
    <property type="entry name" value="Methyltransferase_A"/>
</dbReference>
<dbReference type="EC" id="2.1.1.192" evidence="13"/>
<keyword evidence="8 13" id="KW-0819">tRNA processing</keyword>
<reference evidence="16" key="1">
    <citation type="submission" date="2016-12" db="EMBL/GenBank/DDBJ databases">
        <authorList>
            <person name="Varghese N."/>
            <person name="Submissions S."/>
        </authorList>
    </citation>
    <scope>NUCLEOTIDE SEQUENCE [LARGE SCALE GENOMIC DNA]</scope>
    <source>
        <strain evidence="16">DSM 13020</strain>
    </source>
</reference>
<evidence type="ECO:0000256" key="13">
    <source>
        <dbReference type="HAMAP-Rule" id="MF_01849"/>
    </source>
</evidence>
<dbReference type="Proteomes" id="UP000184207">
    <property type="component" value="Unassembled WGS sequence"/>
</dbReference>
<comment type="cofactor">
    <cofactor evidence="13">
        <name>[4Fe-4S] cluster</name>
        <dbReference type="ChEBI" id="CHEBI:49883"/>
    </cofactor>
    <text evidence="13">Binds 1 [4Fe-4S] cluster. The cluster is coordinated with 3 cysteines and an exchangeable S-adenosyl-L-methionine.</text>
</comment>
<gene>
    <name evidence="13" type="primary">rlmN</name>
    <name evidence="15" type="ORF">SAMN02745226_00367</name>
</gene>
<evidence type="ECO:0000259" key="14">
    <source>
        <dbReference type="PROSITE" id="PS51918"/>
    </source>
</evidence>
<dbReference type="GO" id="GO:0002935">
    <property type="term" value="F:tRNA (adenine(37)-C2)-methyltransferase activity"/>
    <property type="evidence" value="ECO:0007669"/>
    <property type="project" value="UniProtKB-UniRule"/>
</dbReference>
<comment type="similarity">
    <text evidence="13">Belongs to the radical SAM superfamily. RlmN family.</text>
</comment>
<feature type="binding site" evidence="13">
    <location>
        <position position="112"/>
    </location>
    <ligand>
        <name>[4Fe-4S] cluster</name>
        <dbReference type="ChEBI" id="CHEBI:49883"/>
        <note>4Fe-4S-S-AdoMet</note>
    </ligand>
</feature>
<keyword evidence="9 13" id="KW-0479">Metal-binding</keyword>
<dbReference type="AlphaFoldDB" id="A0A1M7RZ71"/>
<dbReference type="SFLD" id="SFLDS00029">
    <property type="entry name" value="Radical_SAM"/>
    <property type="match status" value="1"/>
</dbReference>
<comment type="caution">
    <text evidence="13">Lacks conserved residue(s) required for the propagation of feature annotation.</text>
</comment>
<evidence type="ECO:0000256" key="3">
    <source>
        <dbReference type="ARBA" id="ARBA00022490"/>
    </source>
</evidence>
<dbReference type="GO" id="GO:0070475">
    <property type="term" value="P:rRNA base methylation"/>
    <property type="evidence" value="ECO:0007669"/>
    <property type="project" value="UniProtKB-UniRule"/>
</dbReference>
<proteinExistence type="inferred from homology"/>
<keyword evidence="16" id="KW-1185">Reference proteome</keyword>
<comment type="function">
    <text evidence="13">Specifically methylates position 2 of adenine 2503 in 23S rRNA and position 2 of adenine 37 in tRNAs.</text>
</comment>
<dbReference type="InterPro" id="IPR058240">
    <property type="entry name" value="rSAM_sf"/>
</dbReference>
<keyword evidence="4 13" id="KW-0698">rRNA processing</keyword>
<dbReference type="NCBIfam" id="TIGR00048">
    <property type="entry name" value="rRNA_mod_RlmN"/>
    <property type="match status" value="1"/>
</dbReference>
<sequence>MRKNLLDFSYEELIEEFNKLGLEKFRVDQVWDWIYKKKVFSFSEMTNLSKEHREALSDRFLINIPELLDMQISQIDKTTKFLWKLEDGNTIESVLLFHPDRVTACISSQVGCPAKCAFCATGQSGFVRNLSAGEIVAQVIAMEKERRVNIGNVVYMGMGEPLLNYNEVVKSVKMLNHKKGKNMSMRRISISTVGIPERIVQLGNDLPEVKLAISLHAPTNFKRDMIVPMNKKYSVEEIIHAAKEYQRITKNRVTFEYILIREFNDFVDDAEKLAELLRGMGAYVNLIPINPVPTIGEIKMERPHHWAIERFKEVLDKHNIENEIRKEKGTDIDAACGQLRRRHIDKKKA</sequence>
<name>A0A1M7RZ71_FERGO</name>
<dbReference type="GO" id="GO:0005737">
    <property type="term" value="C:cytoplasm"/>
    <property type="evidence" value="ECO:0007669"/>
    <property type="project" value="UniProtKB-SubCell"/>
</dbReference>
<dbReference type="PIRSF" id="PIRSF006004">
    <property type="entry name" value="CHP00048"/>
    <property type="match status" value="1"/>
</dbReference>
<keyword evidence="10 13" id="KW-0408">Iron</keyword>
<dbReference type="InterPro" id="IPR004383">
    <property type="entry name" value="rRNA_lsu_MTrfase_RlmN/Cfr"/>
</dbReference>
<feature type="binding site" evidence="13">
    <location>
        <position position="191"/>
    </location>
    <ligand>
        <name>S-adenosyl-L-methionine</name>
        <dbReference type="ChEBI" id="CHEBI:59789"/>
    </ligand>
</feature>